<evidence type="ECO:0000313" key="1">
    <source>
        <dbReference type="EMBL" id="AKQ68690.1"/>
    </source>
</evidence>
<reference evidence="1 2" key="1">
    <citation type="journal article" date="2016" name="PLoS ONE">
        <title>Complete Genome Sequence and Comparative Genomics of a Novel Myxobacterium Myxococcus hansupus.</title>
        <authorList>
            <person name="Sharma G."/>
            <person name="Narwani T."/>
            <person name="Subramanian S."/>
        </authorList>
    </citation>
    <scope>NUCLEOTIDE SEQUENCE [LARGE SCALE GENOMIC DNA]</scope>
    <source>
        <strain evidence="2">mixupus</strain>
    </source>
</reference>
<dbReference type="AlphaFoldDB" id="A0A0H4X517"/>
<name>A0A0H4X517_9BACT</name>
<accession>A0A0H4X517</accession>
<dbReference type="RefSeq" id="WP_002635448.1">
    <property type="nucleotide sequence ID" value="NZ_CP012109.1"/>
</dbReference>
<dbReference type="PATRIC" id="fig|1297742.4.peg.5698"/>
<evidence type="ECO:0000313" key="2">
    <source>
        <dbReference type="Proteomes" id="UP000009026"/>
    </source>
</evidence>
<dbReference type="STRING" id="1297742.A176_005602"/>
<organism evidence="1 2">
    <name type="scientific">Pseudomyxococcus hansupus</name>
    <dbReference type="NCBI Taxonomy" id="1297742"/>
    <lineage>
        <taxon>Bacteria</taxon>
        <taxon>Pseudomonadati</taxon>
        <taxon>Myxococcota</taxon>
        <taxon>Myxococcia</taxon>
        <taxon>Myxococcales</taxon>
        <taxon>Cystobacterineae</taxon>
        <taxon>Myxococcaceae</taxon>
        <taxon>Pseudomyxococcus</taxon>
    </lineage>
</organism>
<dbReference type="EMBL" id="CP012109">
    <property type="protein sequence ID" value="AKQ68690.1"/>
    <property type="molecule type" value="Genomic_DNA"/>
</dbReference>
<gene>
    <name evidence="1" type="ORF">A176_005602</name>
</gene>
<sequence length="61" mass="6213">MNTASSKKPTLKKETLRTLVVAELPQLDGAVGGNTPALGGGVIGVATLTVQPTVSPRTRTL</sequence>
<dbReference type="Proteomes" id="UP000009026">
    <property type="component" value="Chromosome"/>
</dbReference>
<keyword evidence="2" id="KW-1185">Reference proteome</keyword>
<protein>
    <submittedName>
        <fullName evidence="1">Uncharacterized protein</fullName>
    </submittedName>
</protein>
<proteinExistence type="predicted"/>
<dbReference type="KEGG" id="mym:A176_005602"/>